<keyword evidence="6" id="KW-0969">Cilium</keyword>
<dbReference type="PANTHER" id="PTHR34653">
    <property type="match status" value="1"/>
</dbReference>
<dbReference type="InterPro" id="IPR001624">
    <property type="entry name" value="FliE"/>
</dbReference>
<keyword evidence="3 4" id="KW-0975">Bacterial flagellum</keyword>
<dbReference type="Proteomes" id="UP000062160">
    <property type="component" value="Unassembled WGS sequence"/>
</dbReference>
<evidence type="ECO:0000313" key="6">
    <source>
        <dbReference type="EMBL" id="GAQ26261.1"/>
    </source>
</evidence>
<dbReference type="PRINTS" id="PR01006">
    <property type="entry name" value="FLGHOOKFLIE"/>
</dbReference>
<dbReference type="PANTHER" id="PTHR34653:SF1">
    <property type="entry name" value="FLAGELLAR HOOK-BASAL BODY COMPLEX PROTEIN FLIE"/>
    <property type="match status" value="1"/>
</dbReference>
<dbReference type="NCBIfam" id="TIGR00205">
    <property type="entry name" value="fliE"/>
    <property type="match status" value="1"/>
</dbReference>
<dbReference type="GO" id="GO:0005198">
    <property type="term" value="F:structural molecule activity"/>
    <property type="evidence" value="ECO:0007669"/>
    <property type="project" value="UniProtKB-UniRule"/>
</dbReference>
<comment type="similarity">
    <text evidence="2 4">Belongs to the FliE family.</text>
</comment>
<protein>
    <recommendedName>
        <fullName evidence="4 5">Flagellar hook-basal body complex protein FliE</fullName>
    </recommendedName>
</protein>
<evidence type="ECO:0000256" key="2">
    <source>
        <dbReference type="ARBA" id="ARBA00009272"/>
    </source>
</evidence>
<dbReference type="GO" id="GO:0071973">
    <property type="term" value="P:bacterial-type flagellum-dependent cell motility"/>
    <property type="evidence" value="ECO:0007669"/>
    <property type="project" value="InterPro"/>
</dbReference>
<evidence type="ECO:0000256" key="3">
    <source>
        <dbReference type="ARBA" id="ARBA00023143"/>
    </source>
</evidence>
<sequence length="97" mass="10881">MEISNDNIVKDLGINNFGAFKTRENKSFGEILGSMLESANTYQKQYESLVTQQISGDDVDVHDVAIAGEKAKISLELVLQIRNKALDAYQEIMRMQV</sequence>
<dbReference type="AlphaFoldDB" id="A0A0U9HHG7"/>
<dbReference type="STRING" id="224999.GCA_001485475_02305"/>
<keyword evidence="6" id="KW-0282">Flagellum</keyword>
<dbReference type="EMBL" id="DF977003">
    <property type="protein sequence ID" value="GAQ26261.1"/>
    <property type="molecule type" value="Genomic_DNA"/>
</dbReference>
<keyword evidence="7" id="KW-1185">Reference proteome</keyword>
<dbReference type="OrthoDB" id="9812413at2"/>
<dbReference type="Pfam" id="PF02049">
    <property type="entry name" value="FliE"/>
    <property type="match status" value="1"/>
</dbReference>
<dbReference type="GO" id="GO:0003774">
    <property type="term" value="F:cytoskeletal motor activity"/>
    <property type="evidence" value="ECO:0007669"/>
    <property type="project" value="InterPro"/>
</dbReference>
<gene>
    <name evidence="4" type="primary">fliE</name>
    <name evidence="6" type="ORF">TSYNT_9525</name>
</gene>
<dbReference type="GO" id="GO:0009425">
    <property type="term" value="C:bacterial-type flagellum basal body"/>
    <property type="evidence" value="ECO:0007669"/>
    <property type="project" value="UniProtKB-SubCell"/>
</dbReference>
<organism evidence="6">
    <name type="scientific">Tepidanaerobacter syntrophicus</name>
    <dbReference type="NCBI Taxonomy" id="224999"/>
    <lineage>
        <taxon>Bacteria</taxon>
        <taxon>Bacillati</taxon>
        <taxon>Bacillota</taxon>
        <taxon>Clostridia</taxon>
        <taxon>Thermosediminibacterales</taxon>
        <taxon>Tepidanaerobacteraceae</taxon>
        <taxon>Tepidanaerobacter</taxon>
    </lineage>
</organism>
<name>A0A0U9HHG7_9FIRM</name>
<comment type="subcellular location">
    <subcellularLocation>
        <location evidence="1 4">Bacterial flagellum basal body</location>
    </subcellularLocation>
</comment>
<reference evidence="6" key="1">
    <citation type="journal article" date="2016" name="Genome Announc.">
        <title>Draft Genome Sequence of the Syntrophic Lactate-Degrading Bacterium Tepidanaerobacter syntrophicus JLT.</title>
        <authorList>
            <person name="Matsuura N."/>
            <person name="Ohashi A."/>
            <person name="Tourlousse D.M."/>
            <person name="Sekiguchi Y."/>
        </authorList>
    </citation>
    <scope>NUCLEOTIDE SEQUENCE [LARGE SCALE GENOMIC DNA]</scope>
    <source>
        <strain evidence="6">JL</strain>
    </source>
</reference>
<keyword evidence="6" id="KW-0966">Cell projection</keyword>
<evidence type="ECO:0000256" key="1">
    <source>
        <dbReference type="ARBA" id="ARBA00004117"/>
    </source>
</evidence>
<accession>A0A0U9HHG7</accession>
<dbReference type="HAMAP" id="MF_00724">
    <property type="entry name" value="FliE"/>
    <property type="match status" value="1"/>
</dbReference>
<proteinExistence type="inferred from homology"/>
<evidence type="ECO:0000256" key="4">
    <source>
        <dbReference type="HAMAP-Rule" id="MF_00724"/>
    </source>
</evidence>
<evidence type="ECO:0000256" key="5">
    <source>
        <dbReference type="NCBIfam" id="TIGR00205"/>
    </source>
</evidence>
<evidence type="ECO:0000313" key="7">
    <source>
        <dbReference type="Proteomes" id="UP000062160"/>
    </source>
</evidence>
<dbReference type="RefSeq" id="WP_059034171.1">
    <property type="nucleotide sequence ID" value="NZ_BSDN01000004.1"/>
</dbReference>